<feature type="transmembrane region" description="Helical" evidence="2">
    <location>
        <begin position="554"/>
        <end position="573"/>
    </location>
</feature>
<name>A0A9K3CZI1_9EUKA</name>
<gene>
    <name evidence="4" type="ORF">KIPB_008110</name>
</gene>
<dbReference type="Gene3D" id="3.30.70.1230">
    <property type="entry name" value="Nucleotide cyclase"/>
    <property type="match status" value="1"/>
</dbReference>
<evidence type="ECO:0000313" key="4">
    <source>
        <dbReference type="EMBL" id="GIQ86283.1"/>
    </source>
</evidence>
<feature type="compositionally biased region" description="Polar residues" evidence="1">
    <location>
        <begin position="206"/>
        <end position="223"/>
    </location>
</feature>
<keyword evidence="2" id="KW-0472">Membrane</keyword>
<evidence type="ECO:0000256" key="2">
    <source>
        <dbReference type="SAM" id="Phobius"/>
    </source>
</evidence>
<organism evidence="4 5">
    <name type="scientific">Kipferlia bialata</name>
    <dbReference type="NCBI Taxonomy" id="797122"/>
    <lineage>
        <taxon>Eukaryota</taxon>
        <taxon>Metamonada</taxon>
        <taxon>Carpediemonas-like organisms</taxon>
        <taxon>Kipferlia</taxon>
    </lineage>
</organism>
<dbReference type="PROSITE" id="PS50125">
    <property type="entry name" value="GUANYLATE_CYCLASE_2"/>
    <property type="match status" value="1"/>
</dbReference>
<protein>
    <recommendedName>
        <fullName evidence="3">Guanylate cyclase domain-containing protein</fullName>
    </recommendedName>
</protein>
<feature type="transmembrane region" description="Helical" evidence="2">
    <location>
        <begin position="608"/>
        <end position="629"/>
    </location>
</feature>
<keyword evidence="2" id="KW-1133">Transmembrane helix</keyword>
<evidence type="ECO:0000256" key="1">
    <source>
        <dbReference type="SAM" id="MobiDB-lite"/>
    </source>
</evidence>
<feature type="non-terminal residue" evidence="4">
    <location>
        <position position="936"/>
    </location>
</feature>
<feature type="non-terminal residue" evidence="4">
    <location>
        <position position="1"/>
    </location>
</feature>
<dbReference type="Pfam" id="PF00211">
    <property type="entry name" value="Guanylate_cyc"/>
    <property type="match status" value="1"/>
</dbReference>
<feature type="transmembrane region" description="Helical" evidence="2">
    <location>
        <begin position="411"/>
        <end position="436"/>
    </location>
</feature>
<feature type="region of interest" description="Disordered" evidence="1">
    <location>
        <begin position="748"/>
        <end position="767"/>
    </location>
</feature>
<feature type="transmembrane region" description="Helical" evidence="2">
    <location>
        <begin position="579"/>
        <end position="601"/>
    </location>
</feature>
<dbReference type="InterPro" id="IPR001054">
    <property type="entry name" value="A/G_cyclase"/>
</dbReference>
<dbReference type="GO" id="GO:0009190">
    <property type="term" value="P:cyclic nucleotide biosynthetic process"/>
    <property type="evidence" value="ECO:0007669"/>
    <property type="project" value="InterPro"/>
</dbReference>
<dbReference type="Proteomes" id="UP000265618">
    <property type="component" value="Unassembled WGS sequence"/>
</dbReference>
<feature type="compositionally biased region" description="Polar residues" evidence="1">
    <location>
        <begin position="748"/>
        <end position="762"/>
    </location>
</feature>
<evidence type="ECO:0000259" key="3">
    <source>
        <dbReference type="PROSITE" id="PS50125"/>
    </source>
</evidence>
<feature type="compositionally biased region" description="Polar residues" evidence="1">
    <location>
        <begin position="184"/>
        <end position="197"/>
    </location>
</feature>
<dbReference type="AlphaFoldDB" id="A0A9K3CZI1"/>
<dbReference type="InterPro" id="IPR029787">
    <property type="entry name" value="Nucleotide_cyclase"/>
</dbReference>
<comment type="caution">
    <text evidence="4">The sequence shown here is derived from an EMBL/GenBank/DDBJ whole genome shotgun (WGS) entry which is preliminary data.</text>
</comment>
<keyword evidence="5" id="KW-1185">Reference proteome</keyword>
<dbReference type="OrthoDB" id="10261550at2759"/>
<dbReference type="GO" id="GO:0035556">
    <property type="term" value="P:intracellular signal transduction"/>
    <property type="evidence" value="ECO:0007669"/>
    <property type="project" value="InterPro"/>
</dbReference>
<dbReference type="SUPFAM" id="SSF55073">
    <property type="entry name" value="Nucleotide cyclase"/>
    <property type="match status" value="1"/>
</dbReference>
<proteinExistence type="predicted"/>
<reference evidence="4 5" key="1">
    <citation type="journal article" date="2018" name="PLoS ONE">
        <title>The draft genome of Kipferlia bialata reveals reductive genome evolution in fornicate parasites.</title>
        <authorList>
            <person name="Tanifuji G."/>
            <person name="Takabayashi S."/>
            <person name="Kume K."/>
            <person name="Takagi M."/>
            <person name="Nakayama T."/>
            <person name="Kamikawa R."/>
            <person name="Inagaki Y."/>
            <person name="Hashimoto T."/>
        </authorList>
    </citation>
    <scope>NUCLEOTIDE SEQUENCE [LARGE SCALE GENOMIC DNA]</scope>
    <source>
        <strain evidence="4">NY0173</strain>
    </source>
</reference>
<feature type="region of interest" description="Disordered" evidence="1">
    <location>
        <begin position="184"/>
        <end position="227"/>
    </location>
</feature>
<accession>A0A9K3CZI1</accession>
<dbReference type="EMBL" id="BDIP01002430">
    <property type="protein sequence ID" value="GIQ86283.1"/>
    <property type="molecule type" value="Genomic_DNA"/>
</dbReference>
<evidence type="ECO:0000313" key="5">
    <source>
        <dbReference type="Proteomes" id="UP000265618"/>
    </source>
</evidence>
<keyword evidence="2" id="KW-0812">Transmembrane</keyword>
<sequence>TEGVLGERELMYDVFGDTVNTAARLMAKADDWDLLVSEDVASALSRIAERDQYIGQESLMGSAVSLEYICTRPALNFLKGKGLFPCRRVFFSEASLDQTEQCLGDILSGVLSGMVERHTTWTERMLAPAEYVQRHLGQVRSDFKGSNPDILQTLQRATSAVHINQALLDEPWAIIRARFSSRSNHGSMAQSRSQSQGKMVRVSSVPCLSQSDSETDQSGTDSSAEGVPEFQRAVDGLRIAISTPDPSSSSEPSRDMVSVSVITPELAASIYPTVLEDLEDPEPESLGEEYKRHSSSTAWLRRRRERRRRFGAKAQAFRDKPCPDIQTLDSHLLDDLQAVHENLKGGPSGNALGTLTEAVWNRERLTPKRRLILTVKSLPNVFRLSLKQTTGDTSIFLLLHTLVKISRKANLLTIIGLIQTLLSVFAAGATWILTVYPRTSQERLLADPEAARHFQTFKVALYVHVAEMVYRQWMYPLHVKRWTRTIVKMLSQTFYPKGSGEITGYRQALKDYRMCNVHRALSQIFATGFTIWPCRECKRLMDRATSLNIPLPRIGSYGMISAVLMLNETIISLYALNDIASVCVICVTLLLSVPLSIYMFGMSRESSMVFLATLMVTLFSLFVSINQVANMCVSLRQLVETVAGQTLVGRVASGRYFSRILSPVVAEASGLFDVTGALSKKDALQFVAMHKGMRTPVGVEGTVLVSMLHHQVCDMANRITAVSTTPRPDTQQFIRAYYEGLRTPVTTPSAGIQSGQSGTFGVSTEVKPPPMRVRESEIVSMFQDWYPASVSPSLSSINDNEVSGQYCTPMRCSCTSNMSTSESGRSLMVKGLSGRITPVCNMSREEFSESLHSDPIEASDSDMHSLSDVLEVSASDCSEGQAGVDMYRDTKELMRRHEISFFPLCVYVKLDIVGFTTFCESQSSNHVVATLKTLFA</sequence>
<feature type="domain" description="Guanylate cyclase" evidence="3">
    <location>
        <begin position="1"/>
        <end position="26"/>
    </location>
</feature>